<dbReference type="SFLD" id="SFLDS00003">
    <property type="entry name" value="Haloacid_Dehalogenase"/>
    <property type="match status" value="1"/>
</dbReference>
<comment type="caution">
    <text evidence="1">The sequence shown here is derived from an EMBL/GenBank/DDBJ whole genome shotgun (WGS) entry which is preliminary data.</text>
</comment>
<dbReference type="GO" id="GO:0000287">
    <property type="term" value="F:magnesium ion binding"/>
    <property type="evidence" value="ECO:0007669"/>
    <property type="project" value="TreeGrafter"/>
</dbReference>
<dbReference type="InterPro" id="IPR000150">
    <property type="entry name" value="Cof"/>
</dbReference>
<dbReference type="GO" id="GO:0005829">
    <property type="term" value="C:cytosol"/>
    <property type="evidence" value="ECO:0007669"/>
    <property type="project" value="TreeGrafter"/>
</dbReference>
<dbReference type="NCBIfam" id="TIGR01484">
    <property type="entry name" value="HAD-SF-IIB"/>
    <property type="match status" value="1"/>
</dbReference>
<dbReference type="PANTHER" id="PTHR10000">
    <property type="entry name" value="PHOSPHOSERINE PHOSPHATASE"/>
    <property type="match status" value="1"/>
</dbReference>
<dbReference type="InterPro" id="IPR036412">
    <property type="entry name" value="HAD-like_sf"/>
</dbReference>
<protein>
    <submittedName>
        <fullName evidence="1">Cof-type HAD-IIB family hydrolase</fullName>
    </submittedName>
</protein>
<dbReference type="Gene3D" id="3.40.50.1000">
    <property type="entry name" value="HAD superfamily/HAD-like"/>
    <property type="match status" value="1"/>
</dbReference>
<evidence type="ECO:0000313" key="2">
    <source>
        <dbReference type="Proteomes" id="UP000824116"/>
    </source>
</evidence>
<proteinExistence type="predicted"/>
<dbReference type="PROSITE" id="PS01229">
    <property type="entry name" value="COF_2"/>
    <property type="match status" value="1"/>
</dbReference>
<evidence type="ECO:0000313" key="1">
    <source>
        <dbReference type="EMBL" id="HIZ75538.1"/>
    </source>
</evidence>
<dbReference type="CDD" id="cd07516">
    <property type="entry name" value="HAD_Pase"/>
    <property type="match status" value="1"/>
</dbReference>
<dbReference type="SFLD" id="SFLDG01140">
    <property type="entry name" value="C2.B:_Phosphomannomutase_and_P"/>
    <property type="match status" value="1"/>
</dbReference>
<dbReference type="SUPFAM" id="SSF56784">
    <property type="entry name" value="HAD-like"/>
    <property type="match status" value="1"/>
</dbReference>
<dbReference type="NCBIfam" id="TIGR00099">
    <property type="entry name" value="Cof-subfamily"/>
    <property type="match status" value="1"/>
</dbReference>
<dbReference type="Gene3D" id="3.30.1240.10">
    <property type="match status" value="1"/>
</dbReference>
<organism evidence="1 2">
    <name type="scientific">Candidatus Mediterraneibacter stercoravium</name>
    <dbReference type="NCBI Taxonomy" id="2838685"/>
    <lineage>
        <taxon>Bacteria</taxon>
        <taxon>Bacillati</taxon>
        <taxon>Bacillota</taxon>
        <taxon>Clostridia</taxon>
        <taxon>Lachnospirales</taxon>
        <taxon>Lachnospiraceae</taxon>
        <taxon>Mediterraneibacter</taxon>
    </lineage>
</organism>
<gene>
    <name evidence="1" type="ORF">H9723_09935</name>
</gene>
<dbReference type="EMBL" id="DXAY01000234">
    <property type="protein sequence ID" value="HIZ75538.1"/>
    <property type="molecule type" value="Genomic_DNA"/>
</dbReference>
<dbReference type="Proteomes" id="UP000824116">
    <property type="component" value="Unassembled WGS sequence"/>
</dbReference>
<reference evidence="1" key="2">
    <citation type="submission" date="2021-04" db="EMBL/GenBank/DDBJ databases">
        <authorList>
            <person name="Gilroy R."/>
        </authorList>
    </citation>
    <scope>NUCLEOTIDE SEQUENCE</scope>
    <source>
        <strain evidence="1">CHK196-3914</strain>
    </source>
</reference>
<dbReference type="PANTHER" id="PTHR10000:SF8">
    <property type="entry name" value="HAD SUPERFAMILY HYDROLASE-LIKE, TYPE 3"/>
    <property type="match status" value="1"/>
</dbReference>
<reference evidence="1" key="1">
    <citation type="journal article" date="2021" name="PeerJ">
        <title>Extensive microbial diversity within the chicken gut microbiome revealed by metagenomics and culture.</title>
        <authorList>
            <person name="Gilroy R."/>
            <person name="Ravi A."/>
            <person name="Getino M."/>
            <person name="Pursley I."/>
            <person name="Horton D.L."/>
            <person name="Alikhan N.F."/>
            <person name="Baker D."/>
            <person name="Gharbi K."/>
            <person name="Hall N."/>
            <person name="Watson M."/>
            <person name="Adriaenssens E.M."/>
            <person name="Foster-Nyarko E."/>
            <person name="Jarju S."/>
            <person name="Secka A."/>
            <person name="Antonio M."/>
            <person name="Oren A."/>
            <person name="Chaudhuri R.R."/>
            <person name="La Ragione R."/>
            <person name="Hildebrand F."/>
            <person name="Pallen M.J."/>
        </authorList>
    </citation>
    <scope>NUCLEOTIDE SEQUENCE</scope>
    <source>
        <strain evidence="1">CHK196-3914</strain>
    </source>
</reference>
<accession>A0A9D2G9E2</accession>
<name>A0A9D2G9E2_9FIRM</name>
<dbReference type="InterPro" id="IPR023214">
    <property type="entry name" value="HAD_sf"/>
</dbReference>
<dbReference type="GO" id="GO:0016791">
    <property type="term" value="F:phosphatase activity"/>
    <property type="evidence" value="ECO:0007669"/>
    <property type="project" value="TreeGrafter"/>
</dbReference>
<dbReference type="InterPro" id="IPR006379">
    <property type="entry name" value="HAD-SF_hydro_IIB"/>
</dbReference>
<dbReference type="Pfam" id="PF08282">
    <property type="entry name" value="Hydrolase_3"/>
    <property type="match status" value="1"/>
</dbReference>
<sequence length="272" mass="30586">MKYQLLVLDIDGTTVDSEKRLSHRTADALIRLQERGVRVVLASGRPPEGVYPIAERLEFDRFGSYILAFNGARIIDFRSRECLFEKRLPGHIPVRLREDAEKYEVGIAVYQTGAILAGTEPDRYMKAEAEITGLELKRCGDFAAVRDLDVNECLITGDPDDLEAIEPVLTMKYRHEAQIFHSEPWYLEVTPKNIDKSYGLKHLLQILEIPREVIVCCGDSYNDIAMIQYAGVGAAMANAADRVKAVADFVTEKDNDSDGVTEVIDRFFPEGK</sequence>
<dbReference type="AlphaFoldDB" id="A0A9D2G9E2"/>
<keyword evidence="1" id="KW-0378">Hydrolase</keyword>